<dbReference type="AlphaFoldDB" id="A0A7W6K060"/>
<feature type="domain" description="GST N-terminal" evidence="1">
    <location>
        <begin position="8"/>
        <end position="84"/>
    </location>
</feature>
<name>A0A7W6K060_9HYPH</name>
<organism evidence="2 3">
    <name type="scientific">Allorhizobium borbori</name>
    <dbReference type="NCBI Taxonomy" id="485907"/>
    <lineage>
        <taxon>Bacteria</taxon>
        <taxon>Pseudomonadati</taxon>
        <taxon>Pseudomonadota</taxon>
        <taxon>Alphaproteobacteria</taxon>
        <taxon>Hyphomicrobiales</taxon>
        <taxon>Rhizobiaceae</taxon>
        <taxon>Rhizobium/Agrobacterium group</taxon>
        <taxon>Allorhizobium</taxon>
    </lineage>
</organism>
<dbReference type="SUPFAM" id="SSF47616">
    <property type="entry name" value="GST C-terminal domain-like"/>
    <property type="match status" value="1"/>
</dbReference>
<keyword evidence="2" id="KW-0808">Transferase</keyword>
<dbReference type="CDD" id="cd03038">
    <property type="entry name" value="GST_N_etherase_LigE"/>
    <property type="match status" value="1"/>
</dbReference>
<dbReference type="Pfam" id="PF22041">
    <property type="entry name" value="GST_C_7"/>
    <property type="match status" value="1"/>
</dbReference>
<dbReference type="SUPFAM" id="SSF52833">
    <property type="entry name" value="Thioredoxin-like"/>
    <property type="match status" value="1"/>
</dbReference>
<gene>
    <name evidence="2" type="ORF">GGQ66_001246</name>
</gene>
<evidence type="ECO:0000259" key="1">
    <source>
        <dbReference type="PROSITE" id="PS50404"/>
    </source>
</evidence>
<dbReference type="GO" id="GO:0006749">
    <property type="term" value="P:glutathione metabolic process"/>
    <property type="evidence" value="ECO:0007669"/>
    <property type="project" value="TreeGrafter"/>
</dbReference>
<comment type="caution">
    <text evidence="2">The sequence shown here is derived from an EMBL/GenBank/DDBJ whole genome shotgun (WGS) entry which is preliminary data.</text>
</comment>
<dbReference type="GO" id="GO:0006559">
    <property type="term" value="P:L-phenylalanine catabolic process"/>
    <property type="evidence" value="ECO:0007669"/>
    <property type="project" value="TreeGrafter"/>
</dbReference>
<dbReference type="PANTHER" id="PTHR42673">
    <property type="entry name" value="MALEYLACETOACETATE ISOMERASE"/>
    <property type="match status" value="1"/>
</dbReference>
<sequence>MTRILYTLCGHDESRPFSPHAWKAVMALAHKGLDFTESPTPFTGIPGLEDGVSKTVPILRDGERVVADSFAIARYLEEVYPDRPSLFEGPGGEAMARFIEGWSQTQIHPAVTAISIKKIHDMLGEADRAYFRRTREALLGKTLEEMDTAAEAAIEAFPAKLQPLRHMLRFQPFMGGDGPLFADYILFGALQWLRVVTGSVPFLPDDPAADWFERMLDLHGGIGRSVTTA</sequence>
<dbReference type="PANTHER" id="PTHR42673:SF4">
    <property type="entry name" value="MALEYLACETOACETATE ISOMERASE"/>
    <property type="match status" value="1"/>
</dbReference>
<dbReference type="Gene3D" id="3.40.30.10">
    <property type="entry name" value="Glutaredoxin"/>
    <property type="match status" value="1"/>
</dbReference>
<dbReference type="GO" id="GO:0004364">
    <property type="term" value="F:glutathione transferase activity"/>
    <property type="evidence" value="ECO:0007669"/>
    <property type="project" value="TreeGrafter"/>
</dbReference>
<proteinExistence type="predicted"/>
<keyword evidence="3" id="KW-1185">Reference proteome</keyword>
<protein>
    <submittedName>
        <fullName evidence="2">Glutathione S-transferase</fullName>
    </submittedName>
</protein>
<dbReference type="Proteomes" id="UP000584824">
    <property type="component" value="Unassembled WGS sequence"/>
</dbReference>
<evidence type="ECO:0000313" key="2">
    <source>
        <dbReference type="EMBL" id="MBB4102703.1"/>
    </source>
</evidence>
<dbReference type="InterPro" id="IPR036249">
    <property type="entry name" value="Thioredoxin-like_sf"/>
</dbReference>
<dbReference type="GO" id="GO:0016034">
    <property type="term" value="F:maleylacetoacetate isomerase activity"/>
    <property type="evidence" value="ECO:0007669"/>
    <property type="project" value="TreeGrafter"/>
</dbReference>
<dbReference type="InterPro" id="IPR004045">
    <property type="entry name" value="Glutathione_S-Trfase_N"/>
</dbReference>
<dbReference type="RefSeq" id="WP_183790542.1">
    <property type="nucleotide sequence ID" value="NZ_JACIDU010000004.1"/>
</dbReference>
<accession>A0A7W6K060</accession>
<dbReference type="Pfam" id="PF13409">
    <property type="entry name" value="GST_N_2"/>
    <property type="match status" value="1"/>
</dbReference>
<dbReference type="PROSITE" id="PS50404">
    <property type="entry name" value="GST_NTER"/>
    <property type="match status" value="1"/>
</dbReference>
<dbReference type="CDD" id="cd03202">
    <property type="entry name" value="GST_C_etherase_LigE"/>
    <property type="match status" value="1"/>
</dbReference>
<dbReference type="EMBL" id="JACIDU010000004">
    <property type="protein sequence ID" value="MBB4102703.1"/>
    <property type="molecule type" value="Genomic_DNA"/>
</dbReference>
<evidence type="ECO:0000313" key="3">
    <source>
        <dbReference type="Proteomes" id="UP000584824"/>
    </source>
</evidence>
<dbReference type="InterPro" id="IPR054416">
    <property type="entry name" value="GST_UstS-like_C"/>
</dbReference>
<dbReference type="Gene3D" id="1.20.1050.10">
    <property type="match status" value="1"/>
</dbReference>
<reference evidence="2 3" key="1">
    <citation type="submission" date="2020-08" db="EMBL/GenBank/DDBJ databases">
        <title>Genomic Encyclopedia of Type Strains, Phase IV (KMG-IV): sequencing the most valuable type-strain genomes for metagenomic binning, comparative biology and taxonomic classification.</title>
        <authorList>
            <person name="Goeker M."/>
        </authorList>
    </citation>
    <scope>NUCLEOTIDE SEQUENCE [LARGE SCALE GENOMIC DNA]</scope>
    <source>
        <strain evidence="2 3">DSM 26385</strain>
    </source>
</reference>
<dbReference type="InterPro" id="IPR036282">
    <property type="entry name" value="Glutathione-S-Trfase_C_sf"/>
</dbReference>